<dbReference type="GO" id="GO:0009279">
    <property type="term" value="C:cell outer membrane"/>
    <property type="evidence" value="ECO:0007669"/>
    <property type="project" value="UniProtKB-SubCell"/>
</dbReference>
<accession>A0AAJ0UG72</accession>
<sequence>MHCWARSLLYLVITILALGQMMTACGQKGPLYLPDAESEAATPAPDASAAGREARDDVPVPPPAPATATFRPLPDQR</sequence>
<evidence type="ECO:0000256" key="2">
    <source>
        <dbReference type="ARBA" id="ARBA00022729"/>
    </source>
</evidence>
<gene>
    <name evidence="8" type="ORF">CCR82_10175</name>
</gene>
<dbReference type="Proteomes" id="UP001296967">
    <property type="component" value="Unassembled WGS sequence"/>
</dbReference>
<keyword evidence="9" id="KW-1185">Reference proteome</keyword>
<protein>
    <recommendedName>
        <fullName evidence="10">Lipoprotein</fullName>
    </recommendedName>
</protein>
<evidence type="ECO:0000256" key="3">
    <source>
        <dbReference type="ARBA" id="ARBA00023136"/>
    </source>
</evidence>
<evidence type="ECO:0000256" key="6">
    <source>
        <dbReference type="ARBA" id="ARBA00023288"/>
    </source>
</evidence>
<evidence type="ECO:0000256" key="1">
    <source>
        <dbReference type="ARBA" id="ARBA00004459"/>
    </source>
</evidence>
<comment type="subcellular location">
    <subcellularLocation>
        <location evidence="1">Cell outer membrane</location>
        <topology evidence="1">Lipid-anchor</topology>
    </subcellularLocation>
</comment>
<reference evidence="8" key="1">
    <citation type="submission" date="2017-05" db="EMBL/GenBank/DDBJ databases">
        <authorList>
            <person name="Imhoff J.F."/>
            <person name="Rahn T."/>
            <person name="Kuenzel S."/>
            <person name="Neulinger S.C."/>
        </authorList>
    </citation>
    <scope>NUCLEOTIDE SEQUENCE</scope>
    <source>
        <strain evidence="8">DSM 4395</strain>
    </source>
</reference>
<keyword evidence="3" id="KW-0472">Membrane</keyword>
<comment type="caution">
    <text evidence="8">The sequence shown here is derived from an EMBL/GenBank/DDBJ whole genome shotgun (WGS) entry which is preliminary data.</text>
</comment>
<keyword evidence="6" id="KW-0449">Lipoprotein</keyword>
<feature type="compositionally biased region" description="Low complexity" evidence="7">
    <location>
        <begin position="66"/>
        <end position="77"/>
    </location>
</feature>
<dbReference type="AlphaFoldDB" id="A0AAJ0UG72"/>
<evidence type="ECO:0008006" key="10">
    <source>
        <dbReference type="Google" id="ProtNLM"/>
    </source>
</evidence>
<organism evidence="8 9">
    <name type="scientific">Halochromatium salexigens</name>
    <name type="common">Chromatium salexigens</name>
    <dbReference type="NCBI Taxonomy" id="49447"/>
    <lineage>
        <taxon>Bacteria</taxon>
        <taxon>Pseudomonadati</taxon>
        <taxon>Pseudomonadota</taxon>
        <taxon>Gammaproteobacteria</taxon>
        <taxon>Chromatiales</taxon>
        <taxon>Chromatiaceae</taxon>
        <taxon>Halochromatium</taxon>
    </lineage>
</organism>
<evidence type="ECO:0000256" key="5">
    <source>
        <dbReference type="ARBA" id="ARBA00023237"/>
    </source>
</evidence>
<evidence type="ECO:0000313" key="9">
    <source>
        <dbReference type="Proteomes" id="UP001296967"/>
    </source>
</evidence>
<name>A0AAJ0UG72_HALSE</name>
<keyword evidence="2" id="KW-0732">Signal</keyword>
<keyword evidence="4" id="KW-0564">Palmitate</keyword>
<keyword evidence="5" id="KW-0998">Cell outer membrane</keyword>
<dbReference type="NCBIfam" id="NF047847">
    <property type="entry name" value="SS_mature_LptM"/>
    <property type="match status" value="1"/>
</dbReference>
<reference evidence="8" key="2">
    <citation type="journal article" date="2020" name="Microorganisms">
        <title>Osmotic Adaptation and Compatible Solute Biosynthesis of Phototrophic Bacteria as Revealed from Genome Analyses.</title>
        <authorList>
            <person name="Imhoff J.F."/>
            <person name="Rahn T."/>
            <person name="Kunzel S."/>
            <person name="Keller A."/>
            <person name="Neulinger S.C."/>
        </authorList>
    </citation>
    <scope>NUCLEOTIDE SEQUENCE</scope>
    <source>
        <strain evidence="8">DSM 4395</strain>
    </source>
</reference>
<dbReference type="PROSITE" id="PS51257">
    <property type="entry name" value="PROKAR_LIPOPROTEIN"/>
    <property type="match status" value="1"/>
</dbReference>
<proteinExistence type="predicted"/>
<feature type="region of interest" description="Disordered" evidence="7">
    <location>
        <begin position="34"/>
        <end position="77"/>
    </location>
</feature>
<dbReference type="EMBL" id="NHSF01000059">
    <property type="protein sequence ID" value="MBK5930881.1"/>
    <property type="molecule type" value="Genomic_DNA"/>
</dbReference>
<dbReference type="InterPro" id="IPR032831">
    <property type="entry name" value="LptM_cons"/>
</dbReference>
<dbReference type="RefSeq" id="WP_201245712.1">
    <property type="nucleotide sequence ID" value="NZ_NHSF01000059.1"/>
</dbReference>
<evidence type="ECO:0000313" key="8">
    <source>
        <dbReference type="EMBL" id="MBK5930881.1"/>
    </source>
</evidence>
<evidence type="ECO:0000256" key="4">
    <source>
        <dbReference type="ARBA" id="ARBA00023139"/>
    </source>
</evidence>
<evidence type="ECO:0000256" key="7">
    <source>
        <dbReference type="SAM" id="MobiDB-lite"/>
    </source>
</evidence>
<feature type="compositionally biased region" description="Low complexity" evidence="7">
    <location>
        <begin position="39"/>
        <end position="50"/>
    </location>
</feature>